<dbReference type="RefSeq" id="WP_058353672.1">
    <property type="nucleotide sequence ID" value="NZ_CABMMD010000186.1"/>
</dbReference>
<dbReference type="EMBL" id="LNAM01000186">
    <property type="protein sequence ID" value="KSV58079.1"/>
    <property type="molecule type" value="Genomic_DNA"/>
</dbReference>
<dbReference type="GO" id="GO:0030435">
    <property type="term" value="P:sporulation resulting in formation of a cellular spore"/>
    <property type="evidence" value="ECO:0007669"/>
    <property type="project" value="InterPro"/>
</dbReference>
<name>A0A0V8QBW2_9FIRM</name>
<dbReference type="AlphaFoldDB" id="A0A0V8QBW2"/>
<gene>
    <name evidence="1" type="ORF">ASU35_03325</name>
</gene>
<dbReference type="NCBIfam" id="TIGR02892">
    <property type="entry name" value="spore_yabP"/>
    <property type="match status" value="1"/>
</dbReference>
<dbReference type="Pfam" id="PF07873">
    <property type="entry name" value="YabP"/>
    <property type="match status" value="1"/>
</dbReference>
<dbReference type="InterPro" id="IPR012504">
    <property type="entry name" value="Spore_YabP"/>
</dbReference>
<protein>
    <submittedName>
        <fullName evidence="1">Sporulation protein YabP</fullName>
    </submittedName>
</protein>
<dbReference type="PIRSF" id="PIRSF011576">
    <property type="entry name" value="YabP"/>
    <property type="match status" value="1"/>
</dbReference>
<accession>A0A0V8QBW2</accession>
<proteinExistence type="predicted"/>
<dbReference type="Proteomes" id="UP000054874">
    <property type="component" value="Unassembled WGS sequence"/>
</dbReference>
<evidence type="ECO:0000313" key="1">
    <source>
        <dbReference type="EMBL" id="KSV58079.1"/>
    </source>
</evidence>
<sequence length="94" mass="10562">MEDTKRVQGNHRIVLTGRKTAVISGVMDVLSFDTKEVLLETDMGILLLKGDDLHVNRLTLEKGEVDLDGRIDSIAYSENSHLKGEDGFFKKLFK</sequence>
<comment type="caution">
    <text evidence="1">The sequence shown here is derived from an EMBL/GenBank/DDBJ whole genome shotgun (WGS) entry which is preliminary data.</text>
</comment>
<reference evidence="1 2" key="1">
    <citation type="submission" date="2015-11" db="EMBL/GenBank/DDBJ databases">
        <title>Butyribacter intestini gen. nov., sp. nov., a butyric acid-producing bacterium of the family Lachnospiraceae isolated from the human faeces.</title>
        <authorList>
            <person name="Zou Y."/>
            <person name="Xue W."/>
            <person name="Luo G."/>
            <person name="Lv M."/>
        </authorList>
    </citation>
    <scope>NUCLEOTIDE SEQUENCE [LARGE SCALE GENOMIC DNA]</scope>
    <source>
        <strain evidence="1 2">ACET-33324</strain>
    </source>
</reference>
<evidence type="ECO:0000313" key="2">
    <source>
        <dbReference type="Proteomes" id="UP000054874"/>
    </source>
</evidence>
<dbReference type="Gene3D" id="2.60.40.2000">
    <property type="match status" value="1"/>
</dbReference>
<dbReference type="InterPro" id="IPR022476">
    <property type="entry name" value="Spore_YabP/YqfC"/>
</dbReference>
<dbReference type="InterPro" id="IPR038705">
    <property type="entry name" value="YabP_sf"/>
</dbReference>
<organism evidence="1 2">
    <name type="scientific">Acetivibrio ethanolgignens</name>
    <dbReference type="NCBI Taxonomy" id="290052"/>
    <lineage>
        <taxon>Bacteria</taxon>
        <taxon>Bacillati</taxon>
        <taxon>Bacillota</taxon>
        <taxon>Clostridia</taxon>
        <taxon>Eubacteriales</taxon>
        <taxon>Oscillospiraceae</taxon>
        <taxon>Acetivibrio</taxon>
    </lineage>
</organism>
<dbReference type="STRING" id="290052.ASU35_03325"/>
<keyword evidence="2" id="KW-1185">Reference proteome</keyword>